<proteinExistence type="predicted"/>
<protein>
    <recommendedName>
        <fullName evidence="4">DUF4190 domain-containing protein</fullName>
    </recommendedName>
</protein>
<reference evidence="2 3" key="1">
    <citation type="submission" date="2023-04" db="EMBL/GenBank/DDBJ databases">
        <title>Tenacibaculum tangerinum sp. nov., isolated from sea tidal flat of South Korea.</title>
        <authorList>
            <person name="Lee S.H."/>
            <person name="Kim J.-J."/>
        </authorList>
    </citation>
    <scope>NUCLEOTIDE SEQUENCE [LARGE SCALE GENOMIC DNA]</scope>
    <source>
        <strain evidence="2 3">GRR-S3-23</strain>
    </source>
</reference>
<organism evidence="2 3">
    <name type="scientific">Tenacibaculum tangerinum</name>
    <dbReference type="NCBI Taxonomy" id="3038772"/>
    <lineage>
        <taxon>Bacteria</taxon>
        <taxon>Pseudomonadati</taxon>
        <taxon>Bacteroidota</taxon>
        <taxon>Flavobacteriia</taxon>
        <taxon>Flavobacteriales</taxon>
        <taxon>Flavobacteriaceae</taxon>
        <taxon>Tenacibaculum</taxon>
    </lineage>
</organism>
<dbReference type="EMBL" id="CP122539">
    <property type="protein sequence ID" value="WGH74321.1"/>
    <property type="molecule type" value="Genomic_DNA"/>
</dbReference>
<feature type="transmembrane region" description="Helical" evidence="1">
    <location>
        <begin position="46"/>
        <end position="64"/>
    </location>
</feature>
<accession>A0ABY8KYK8</accession>
<keyword evidence="1" id="KW-0472">Membrane</keyword>
<evidence type="ECO:0000256" key="1">
    <source>
        <dbReference type="SAM" id="Phobius"/>
    </source>
</evidence>
<name>A0ABY8KYK8_9FLAO</name>
<evidence type="ECO:0000313" key="3">
    <source>
        <dbReference type="Proteomes" id="UP001232001"/>
    </source>
</evidence>
<evidence type="ECO:0008006" key="4">
    <source>
        <dbReference type="Google" id="ProtNLM"/>
    </source>
</evidence>
<keyword evidence="3" id="KW-1185">Reference proteome</keyword>
<gene>
    <name evidence="2" type="ORF">P8625_09350</name>
</gene>
<evidence type="ECO:0000313" key="2">
    <source>
        <dbReference type="EMBL" id="WGH74321.1"/>
    </source>
</evidence>
<keyword evidence="1" id="KW-0812">Transmembrane</keyword>
<feature type="transmembrane region" description="Helical" evidence="1">
    <location>
        <begin position="12"/>
        <end position="34"/>
    </location>
</feature>
<dbReference type="Proteomes" id="UP001232001">
    <property type="component" value="Chromosome"/>
</dbReference>
<sequence length="65" mass="6837">MIFLELGNLTGIFIAVLLIMFGPPVILAIIGAAIKNKNKKASEIMYILAVVYLVIGLGVCGSMVG</sequence>
<dbReference type="RefSeq" id="WP_279650203.1">
    <property type="nucleotide sequence ID" value="NZ_CP122539.1"/>
</dbReference>
<keyword evidence="1" id="KW-1133">Transmembrane helix</keyword>